<dbReference type="OrthoDB" id="5789324at2759"/>
<sequence length="337" mass="37833">MELAIQEDIRSSKTFQTLCETDRQILERRRLDAHELIEKFVNEPEPSNSLALVPVNTRQAQKARQAAQKQRQANLLAPLYTPRVSIDLAIGLQKFTGSMDSTAAFCQAGASRVLAQLAEEQGAGGSKKNQLALCQVSTSSRTEHLRSLQEAMEHELEELGISKLQDMPCDICKYSFPANRLYVITLPVKNHKKLENSSVQRCGGCWKGKLPSRSLYSILVTGKAEKFAKNVEKRMECLYGDWDERITPMVQMLKENVLRPQEIVQLLKGCSTPVEFNGACAVVILTTIAFYLDYVGFRRSCDMLLALKPTATYAQLFEIFAIFFPNRAKGIKTGDFL</sequence>
<name>A0A2G5SGX6_9PELO</name>
<protein>
    <submittedName>
        <fullName evidence="1">Uncharacterized protein</fullName>
    </submittedName>
</protein>
<gene>
    <name evidence="1" type="primary">Cni-T04D3.5</name>
    <name evidence="1" type="ORF">B9Z55_027238</name>
</gene>
<dbReference type="AlphaFoldDB" id="A0A2G5SGX6"/>
<reference evidence="2" key="1">
    <citation type="submission" date="2017-10" db="EMBL/GenBank/DDBJ databases">
        <title>Rapid genome shrinkage in a self-fertile nematode reveals novel sperm competition proteins.</title>
        <authorList>
            <person name="Yin D."/>
            <person name="Schwarz E.M."/>
            <person name="Thomas C.G."/>
            <person name="Felde R.L."/>
            <person name="Korf I.F."/>
            <person name="Cutter A.D."/>
            <person name="Schartner C.M."/>
            <person name="Ralston E.J."/>
            <person name="Meyer B.J."/>
            <person name="Haag E.S."/>
        </authorList>
    </citation>
    <scope>NUCLEOTIDE SEQUENCE [LARGE SCALE GENOMIC DNA]</scope>
    <source>
        <strain evidence="2">JU1422</strain>
    </source>
</reference>
<evidence type="ECO:0000313" key="2">
    <source>
        <dbReference type="Proteomes" id="UP000230233"/>
    </source>
</evidence>
<accession>A0A2G5SGX6</accession>
<evidence type="ECO:0000313" key="1">
    <source>
        <dbReference type="EMBL" id="PIC14277.1"/>
    </source>
</evidence>
<dbReference type="EMBL" id="PDUG01000008">
    <property type="protein sequence ID" value="PIC14277.1"/>
    <property type="molecule type" value="Genomic_DNA"/>
</dbReference>
<keyword evidence="2" id="KW-1185">Reference proteome</keyword>
<comment type="caution">
    <text evidence="1">The sequence shown here is derived from an EMBL/GenBank/DDBJ whole genome shotgun (WGS) entry which is preliminary data.</text>
</comment>
<proteinExistence type="predicted"/>
<organism evidence="1 2">
    <name type="scientific">Caenorhabditis nigoni</name>
    <dbReference type="NCBI Taxonomy" id="1611254"/>
    <lineage>
        <taxon>Eukaryota</taxon>
        <taxon>Metazoa</taxon>
        <taxon>Ecdysozoa</taxon>
        <taxon>Nematoda</taxon>
        <taxon>Chromadorea</taxon>
        <taxon>Rhabditida</taxon>
        <taxon>Rhabditina</taxon>
        <taxon>Rhabditomorpha</taxon>
        <taxon>Rhabditoidea</taxon>
        <taxon>Rhabditidae</taxon>
        <taxon>Peloderinae</taxon>
        <taxon>Caenorhabditis</taxon>
    </lineage>
</organism>
<dbReference type="Proteomes" id="UP000230233">
    <property type="component" value="Unassembled WGS sequence"/>
</dbReference>
<dbReference type="STRING" id="1611254.A0A2G5SGX6"/>